<accession>D7M5D0</accession>
<feature type="region of interest" description="Disordered" evidence="3">
    <location>
        <begin position="729"/>
        <end position="751"/>
    </location>
</feature>
<feature type="domain" description="RTR1-type" evidence="4">
    <location>
        <begin position="368"/>
        <end position="453"/>
    </location>
</feature>
<dbReference type="InterPro" id="IPR007308">
    <property type="entry name" value="Rtr1/RPAP2_dom"/>
</dbReference>
<evidence type="ECO:0000313" key="6">
    <source>
        <dbReference type="Proteomes" id="UP000008694"/>
    </source>
</evidence>
<evidence type="ECO:0000256" key="2">
    <source>
        <dbReference type="SAM" id="Coils"/>
    </source>
</evidence>
<feature type="region of interest" description="Disordered" evidence="3">
    <location>
        <begin position="913"/>
        <end position="944"/>
    </location>
</feature>
<dbReference type="PANTHER" id="PTHR48145:SF5">
    <property type="entry name" value="NUCLEAR ENVELOPE-ASSOCIATED PROTEIN 2"/>
    <property type="match status" value="1"/>
</dbReference>
<protein>
    <recommendedName>
        <fullName evidence="4">RTR1-type domain-containing protein</fullName>
    </recommendedName>
</protein>
<dbReference type="STRING" id="81972.D7M5D0"/>
<dbReference type="InterPro" id="IPR049932">
    <property type="entry name" value="NEAP1-4"/>
</dbReference>
<keyword evidence="6" id="KW-1185">Reference proteome</keyword>
<evidence type="ECO:0000313" key="5">
    <source>
        <dbReference type="EMBL" id="EFH50584.1"/>
    </source>
</evidence>
<name>D7M5D0_ARALL</name>
<keyword evidence="2" id="KW-0175">Coiled coil</keyword>
<proteinExistence type="inferred from homology"/>
<dbReference type="Proteomes" id="UP000008694">
    <property type="component" value="Unassembled WGS sequence"/>
</dbReference>
<feature type="compositionally biased region" description="Acidic residues" evidence="3">
    <location>
        <begin position="913"/>
        <end position="937"/>
    </location>
</feature>
<dbReference type="EMBL" id="GL348718">
    <property type="protein sequence ID" value="EFH50584.1"/>
    <property type="molecule type" value="Genomic_DNA"/>
</dbReference>
<dbReference type="Pfam" id="PF04181">
    <property type="entry name" value="RPAP2_Rtr1"/>
    <property type="match status" value="1"/>
</dbReference>
<dbReference type="Gene3D" id="1.25.40.820">
    <property type="match status" value="1"/>
</dbReference>
<dbReference type="AlphaFoldDB" id="D7M5D0"/>
<dbReference type="InterPro" id="IPR038534">
    <property type="entry name" value="Rtr1/RPAP2_sf"/>
</dbReference>
<gene>
    <name evidence="5" type="ORF">ARALYDRAFT_326902</name>
</gene>
<dbReference type="Gramene" id="fgenesh1_pm.C_scaffold_6002122">
    <property type="protein sequence ID" value="fgenesh1_pm.C_scaffold_6002122"/>
    <property type="gene ID" value="fgenesh1_pm.C_scaffold_6002122"/>
</dbReference>
<comment type="similarity">
    <text evidence="1">Belongs to the RPAP2 family.</text>
</comment>
<organism evidence="6">
    <name type="scientific">Arabidopsis lyrata subsp. lyrata</name>
    <name type="common">Lyre-leaved rock-cress</name>
    <dbReference type="NCBI Taxonomy" id="81972"/>
    <lineage>
        <taxon>Eukaryota</taxon>
        <taxon>Viridiplantae</taxon>
        <taxon>Streptophyta</taxon>
        <taxon>Embryophyta</taxon>
        <taxon>Tracheophyta</taxon>
        <taxon>Spermatophyta</taxon>
        <taxon>Magnoliopsida</taxon>
        <taxon>eudicotyledons</taxon>
        <taxon>Gunneridae</taxon>
        <taxon>Pentapetalae</taxon>
        <taxon>rosids</taxon>
        <taxon>malvids</taxon>
        <taxon>Brassicales</taxon>
        <taxon>Brassicaceae</taxon>
        <taxon>Camelineae</taxon>
        <taxon>Arabidopsis</taxon>
    </lineage>
</organism>
<evidence type="ECO:0000256" key="1">
    <source>
        <dbReference type="PROSITE-ProRule" id="PRU00812"/>
    </source>
</evidence>
<feature type="coiled-coil region" evidence="2">
    <location>
        <begin position="55"/>
        <end position="260"/>
    </location>
</feature>
<evidence type="ECO:0000256" key="3">
    <source>
        <dbReference type="SAM" id="MobiDB-lite"/>
    </source>
</evidence>
<dbReference type="eggNOG" id="KOG4780">
    <property type="taxonomic scope" value="Eukaryota"/>
</dbReference>
<feature type="region of interest" description="Disordered" evidence="3">
    <location>
        <begin position="566"/>
        <end position="585"/>
    </location>
</feature>
<sequence length="1147" mass="128704">MSDSVKTTVDPLLKDLDGKKESFRRNVVSMAAELKQVRGRLVPQEQFFVKESFCRKEAEKKAKNMEMEICKLQKKLEDRNCELEASTSAAEKFLEEVDDLRSQLALTKEIAETSTASAQSAQLQCSVLTEQLDDKTRSLREHEDRVTQLGHQLDNLQRDLRTRECSQKQLREEVMRIEREITEAVAKSGKGTECELRKLLEEVSPKNFERMNKLLAVKDEEIAKLKDDVKLMSAHWKLKTKELESQLERQRRADQELKKKVLKLEFCLQEARSQTRKLQRAGERRDKAIKELRDQITEKELNESVSREKPNFWDTSGFKIVVSMSIQFRFPFDGKMAKDDEAIAINDAVHKLQLAMLDGINDQNQLFAAGKLISRLDYEDVVTERTIAKLCGYPLCRRFLPSDVSRRGKYRISLKEHKVYDLQETRKFCSAGCLIDSKSFSGTLQEARTSEFDSVKLNEILGLFGDSEVKGSLDVNKDLDLSKLMIRENFELRGEELSLEQWMGPSNAVEGYVPFDRSHCKSRTGKAGGKFHDELWNSKATQSNQEKHEMDFTSTVIMPDEYSVSKLPPQTKQASPVGESDGGKGKTVLKEQTVVPPTKKVSRFRREKEKEKKTSGVDGIDLASFGFDAMDWESEDGKAKPVMTDFGQTTVLPKKKLSKHLGSCKDSFCNDPEIFKDIKNFGFDEMGLESSAIMSDGYGVEYSVSKQPQCSMEDSLSCNLKGGLQTLDGKNTLSGSSSGSNTRGLKTKPEKSGKKIISVEYHANSYEDGEEILAAESYERHKAQDVCSSSKTVTKSCLKISGSKKLSRSVTWADQNDGRGDLCEVKNHDITAAPSLPSTDTEDVNSLSRLALAEACATALSQAAEAVSSGDSDASDASKFIGGFNYAMILWMSISAEAGIVLLPSTHQLDEEVTEEHSEEEMTEEEHSEEEMTEEEPTLLKWPNKPGIPDSDLFDRDQSWFDGPPEGFNLTLSNFAVMWDSLFGWVSSSSLAYIYGKEESAHEEFISVNGKEYPRRIILGDGLSSEIKETMAGCLARALPRVTTYLRLPIAISELEKGLGSLLETMSLTGAVPSFKIKEWLVIVLLFLDALSVSQARLVTVNFNIIKGESLSEFNLLIMLVKNIRFWKEDILLPLGRVPQFATRSGA</sequence>
<dbReference type="HOGENOM" id="CLU_008740_0_0_1"/>
<evidence type="ECO:0000259" key="4">
    <source>
        <dbReference type="PROSITE" id="PS51479"/>
    </source>
</evidence>
<reference evidence="6" key="1">
    <citation type="journal article" date="2011" name="Nat. Genet.">
        <title>The Arabidopsis lyrata genome sequence and the basis of rapid genome size change.</title>
        <authorList>
            <person name="Hu T.T."/>
            <person name="Pattyn P."/>
            <person name="Bakker E.G."/>
            <person name="Cao J."/>
            <person name="Cheng J.-F."/>
            <person name="Clark R.M."/>
            <person name="Fahlgren N."/>
            <person name="Fawcett J.A."/>
            <person name="Grimwood J."/>
            <person name="Gundlach H."/>
            <person name="Haberer G."/>
            <person name="Hollister J.D."/>
            <person name="Ossowski S."/>
            <person name="Ottilar R.P."/>
            <person name="Salamov A.A."/>
            <person name="Schneeberger K."/>
            <person name="Spannagl M."/>
            <person name="Wang X."/>
            <person name="Yang L."/>
            <person name="Nasrallah M.E."/>
            <person name="Bergelson J."/>
            <person name="Carrington J.C."/>
            <person name="Gaut B.S."/>
            <person name="Schmutz J."/>
            <person name="Mayer K.F.X."/>
            <person name="Van de Peer Y."/>
            <person name="Grigoriev I.V."/>
            <person name="Nordborg M."/>
            <person name="Weigel D."/>
            <person name="Guo Y.-L."/>
        </authorList>
    </citation>
    <scope>NUCLEOTIDE SEQUENCE [LARGE SCALE GENOMIC DNA]</scope>
    <source>
        <strain evidence="6">cv. MN47</strain>
    </source>
</reference>
<dbReference type="PANTHER" id="PTHR48145">
    <property type="entry name" value="NUCLEAR ENVELOPE-ASSOCIATED PROTEIN 1"/>
    <property type="match status" value="1"/>
</dbReference>
<dbReference type="PROSITE" id="PS51479">
    <property type="entry name" value="ZF_RTR1"/>
    <property type="match status" value="1"/>
</dbReference>